<proteinExistence type="predicted"/>
<evidence type="ECO:0000313" key="1">
    <source>
        <dbReference type="EMBL" id="MBK0404162.1"/>
    </source>
</evidence>
<evidence type="ECO:0008006" key="3">
    <source>
        <dbReference type="Google" id="ProtNLM"/>
    </source>
</evidence>
<reference evidence="1 2" key="1">
    <citation type="submission" date="2020-12" db="EMBL/GenBank/DDBJ databases">
        <title>Bacterial novel species Adhaeribacter sp. BT258 isolated from soil.</title>
        <authorList>
            <person name="Jung H.-Y."/>
        </authorList>
    </citation>
    <scope>NUCLEOTIDE SEQUENCE [LARGE SCALE GENOMIC DNA]</scope>
    <source>
        <strain evidence="1 2">BT258</strain>
    </source>
</reference>
<dbReference type="EMBL" id="JAEHFX010000007">
    <property type="protein sequence ID" value="MBK0404162.1"/>
    <property type="molecule type" value="Genomic_DNA"/>
</dbReference>
<keyword evidence="2" id="KW-1185">Reference proteome</keyword>
<protein>
    <recommendedName>
        <fullName evidence="3">G8 domain-containing protein</fullName>
    </recommendedName>
</protein>
<dbReference type="RefSeq" id="WP_200506998.1">
    <property type="nucleotide sequence ID" value="NZ_JAEHFX010000007.1"/>
</dbReference>
<evidence type="ECO:0000313" key="2">
    <source>
        <dbReference type="Proteomes" id="UP000644147"/>
    </source>
</evidence>
<name>A0ABS1C479_9BACT</name>
<sequence length="301" mass="33210">MHFISFNFNKNSTGTLLPTIFSTLIIVVLTISTSSATSYKSIANGRWLESNVWRNNRIAPEGIHKQDTIFINHRINANNLTITNGGTVIIVGELSAQSITLNGADSKIVMEKGAILNAARIEGNSQNIIYKDITPLPVTLVTFKLQAAPAYRHNNTLFWQTASELNNDYFSVEKSADGKVFSEAGRVKGKNLPNGASYTFEDQQVASRTYYRLKQVDFDGKATYSPIIVATAQQKPSIIGRKVVFGNSFSGQLRVLTLAGQEVRSLQLHQAQAYEMPQELRGMYMLILESGNAATSQRIAL</sequence>
<dbReference type="Proteomes" id="UP000644147">
    <property type="component" value="Unassembled WGS sequence"/>
</dbReference>
<accession>A0ABS1C479</accession>
<organism evidence="1 2">
    <name type="scientific">Adhaeribacter terrigena</name>
    <dbReference type="NCBI Taxonomy" id="2793070"/>
    <lineage>
        <taxon>Bacteria</taxon>
        <taxon>Pseudomonadati</taxon>
        <taxon>Bacteroidota</taxon>
        <taxon>Cytophagia</taxon>
        <taxon>Cytophagales</taxon>
        <taxon>Hymenobacteraceae</taxon>
        <taxon>Adhaeribacter</taxon>
    </lineage>
</organism>
<gene>
    <name evidence="1" type="ORF">I5M27_14295</name>
</gene>
<comment type="caution">
    <text evidence="1">The sequence shown here is derived from an EMBL/GenBank/DDBJ whole genome shotgun (WGS) entry which is preliminary data.</text>
</comment>